<feature type="domain" description="Glycosyl hydrolase family 92 N-terminal" evidence="4">
    <location>
        <begin position="218"/>
        <end position="354"/>
    </location>
</feature>
<dbReference type="GO" id="GO:0005829">
    <property type="term" value="C:cytosol"/>
    <property type="evidence" value="ECO:0007669"/>
    <property type="project" value="TreeGrafter"/>
</dbReference>
<dbReference type="InterPro" id="IPR014718">
    <property type="entry name" value="GH-type_carb-bd"/>
</dbReference>
<dbReference type="FunFam" id="1.20.1050.60:FF:000001">
    <property type="entry name" value="Putative alpha-1,2-mannosidase"/>
    <property type="match status" value="1"/>
</dbReference>
<feature type="compositionally biased region" description="Basic and acidic residues" evidence="1">
    <location>
        <begin position="160"/>
        <end position="186"/>
    </location>
</feature>
<dbReference type="Gene3D" id="2.70.98.10">
    <property type="match status" value="2"/>
</dbReference>
<evidence type="ECO:0000256" key="1">
    <source>
        <dbReference type="SAM" id="MobiDB-lite"/>
    </source>
</evidence>
<dbReference type="GO" id="GO:0005634">
    <property type="term" value="C:nucleus"/>
    <property type="evidence" value="ECO:0007669"/>
    <property type="project" value="TreeGrafter"/>
</dbReference>
<name>A0A1V8T6N1_9PEZI</name>
<dbReference type="OrthoDB" id="449263at2759"/>
<gene>
    <name evidence="5" type="ORF">B0A48_07623</name>
</gene>
<dbReference type="SUPFAM" id="SSF48208">
    <property type="entry name" value="Six-hairpin glycosidases"/>
    <property type="match status" value="1"/>
</dbReference>
<evidence type="ECO:0000313" key="6">
    <source>
        <dbReference type="Proteomes" id="UP000192596"/>
    </source>
</evidence>
<evidence type="ECO:0000259" key="3">
    <source>
        <dbReference type="Pfam" id="PF07971"/>
    </source>
</evidence>
<dbReference type="GO" id="GO:0006516">
    <property type="term" value="P:glycoprotein catabolic process"/>
    <property type="evidence" value="ECO:0007669"/>
    <property type="project" value="TreeGrafter"/>
</dbReference>
<dbReference type="GO" id="GO:0030246">
    <property type="term" value="F:carbohydrate binding"/>
    <property type="evidence" value="ECO:0007669"/>
    <property type="project" value="InterPro"/>
</dbReference>
<dbReference type="Gene3D" id="3.30.2080.10">
    <property type="entry name" value="GH92 mannosidase domain"/>
    <property type="match status" value="1"/>
</dbReference>
<proteinExistence type="predicted"/>
<keyword evidence="6" id="KW-1185">Reference proteome</keyword>
<dbReference type="InterPro" id="IPR041371">
    <property type="entry name" value="GH92_N"/>
</dbReference>
<feature type="domain" description="Glycosyl hydrolase family 92 N-terminal" evidence="4">
    <location>
        <begin position="27"/>
        <end position="110"/>
    </location>
</feature>
<evidence type="ECO:0008006" key="7">
    <source>
        <dbReference type="Google" id="ProtNLM"/>
    </source>
</evidence>
<dbReference type="Gene3D" id="1.20.1610.10">
    <property type="entry name" value="alpha-1,2-mannosidases domains"/>
    <property type="match status" value="1"/>
</dbReference>
<feature type="compositionally biased region" description="Polar residues" evidence="1">
    <location>
        <begin position="205"/>
        <end position="214"/>
    </location>
</feature>
<dbReference type="GO" id="GO:0000224">
    <property type="term" value="F:peptide-N4-(N-acetyl-beta-glucosaminyl)asparagine amidase activity"/>
    <property type="evidence" value="ECO:0007669"/>
    <property type="project" value="TreeGrafter"/>
</dbReference>
<dbReference type="InterPro" id="IPR050883">
    <property type="entry name" value="PNGase"/>
</dbReference>
<dbReference type="InterPro" id="IPR008928">
    <property type="entry name" value="6-hairpin_glycosidase_sf"/>
</dbReference>
<dbReference type="InParanoid" id="A0A1V8T6N1"/>
<evidence type="ECO:0000256" key="2">
    <source>
        <dbReference type="SAM" id="SignalP"/>
    </source>
</evidence>
<keyword evidence="2" id="KW-0732">Signal</keyword>
<dbReference type="Proteomes" id="UP000192596">
    <property type="component" value="Unassembled WGS sequence"/>
</dbReference>
<dbReference type="PANTHER" id="PTHR12143:SF43">
    <property type="entry name" value="PUTATIVE-RELATED"/>
    <property type="match status" value="1"/>
</dbReference>
<dbReference type="Pfam" id="PF07971">
    <property type="entry name" value="Glyco_hydro_92"/>
    <property type="match status" value="1"/>
</dbReference>
<accession>A0A1V8T6N1</accession>
<feature type="chain" id="PRO_5012393153" description="Glycosyl hydrolase family 92 domain-containing protein" evidence="2">
    <location>
        <begin position="19"/>
        <end position="848"/>
    </location>
</feature>
<dbReference type="NCBIfam" id="TIGR01180">
    <property type="entry name" value="aman2_put"/>
    <property type="match status" value="1"/>
</dbReference>
<dbReference type="Gene3D" id="1.20.1050.60">
    <property type="entry name" value="alpha-1,2-mannosidase"/>
    <property type="match status" value="1"/>
</dbReference>
<dbReference type="AlphaFoldDB" id="A0A1V8T6N1"/>
<feature type="signal peptide" evidence="2">
    <location>
        <begin position="1"/>
        <end position="18"/>
    </location>
</feature>
<dbReference type="STRING" id="1507870.A0A1V8T6N1"/>
<sequence length="848" mass="93157">MRFFRLASFASLLPVSAAHTPRNVLQHVNPLIGTSGPSPNSNGGMIPSVAPPFAMTRWTPQTRENFISQCPYSFDDAFIHGFQATHQPAIWMGESGQVVLVPGLGEVKAGFGERGRLKLWERSQAFLYEVELEIEPVDGGVDLMECLHSPVPGGAQAVPDEVKEGANGRVRRDERNGSDSHGDGELHLGSNDAAPACEKPEHGASGSNYNTSDSATRANGTLKVAMTASSHVGHLSIDFPQHGGISTAAGATLNPHIFIQATRQNWTGYINIDSINYEVSGSNPQRQDYALGPHRAPNFSGYFVSRFSEPFLSYGIAHGSNLTANHTQGTGEHLGAYVTFSASTSRVEVRTGVSFVSIAQARRNLDIEAPTSLSFDTAVQNLEEAWLEKLSRVTVKGANTTSAAHNQLTIFYTALFHALQYPADFSEPLHTITGGLRTWYEGYTDSVHIENDSYYQSWSIWDTFRAEHSLLTLFAPERVNGMMRSLLRIYDYSGRLPMWANVVETNIMIGTHVDAVIANALEHGFRGFNVSEAWEAVKKNAFEPPERDEELLYYDREGYTPMEVRAGLTGYMEKGYVPNDQWAEAGSRTLDYAFDDYAAAVVASHAGDNETAAFLFERSNNYRHLFNNATGFMQSRNANGSWANATYGWTEGDAWIYTFNVMHDVVGLASLFGSREAMKSKLDEYFSTGQNDHTNEPSHHAPYLYSALGYPYLTANLTRQIAVENYNATSSGLSGNEDLGQMSAWYVFSALGFYPLNPASGEYVVGAPFFEEMSIRLSGEAAAGEEEGVEGDLVISAPDAQTKSFVKGMSVDGRVLERPILRHDDLVKASRIEFEMTDEPTDWGSEGV</sequence>
<dbReference type="GO" id="GO:0005975">
    <property type="term" value="P:carbohydrate metabolic process"/>
    <property type="evidence" value="ECO:0007669"/>
    <property type="project" value="InterPro"/>
</dbReference>
<organism evidence="5 6">
    <name type="scientific">Cryoendolithus antarcticus</name>
    <dbReference type="NCBI Taxonomy" id="1507870"/>
    <lineage>
        <taxon>Eukaryota</taxon>
        <taxon>Fungi</taxon>
        <taxon>Dikarya</taxon>
        <taxon>Ascomycota</taxon>
        <taxon>Pezizomycotina</taxon>
        <taxon>Dothideomycetes</taxon>
        <taxon>Dothideomycetidae</taxon>
        <taxon>Cladosporiales</taxon>
        <taxon>Cladosporiaceae</taxon>
        <taxon>Cryoendolithus</taxon>
    </lineage>
</organism>
<dbReference type="Pfam" id="PF17678">
    <property type="entry name" value="Glyco_hydro_92N"/>
    <property type="match status" value="2"/>
</dbReference>
<dbReference type="EMBL" id="NAJO01000015">
    <property type="protein sequence ID" value="OQO07057.1"/>
    <property type="molecule type" value="Genomic_DNA"/>
</dbReference>
<dbReference type="InterPro" id="IPR012939">
    <property type="entry name" value="Glyco_hydro_92"/>
</dbReference>
<dbReference type="PANTHER" id="PTHR12143">
    <property type="entry name" value="PEPTIDE N-GLYCANASE PNGASE -RELATED"/>
    <property type="match status" value="1"/>
</dbReference>
<protein>
    <recommendedName>
        <fullName evidence="7">Glycosyl hydrolase family 92 domain-containing protein</fullName>
    </recommendedName>
</protein>
<feature type="region of interest" description="Disordered" evidence="1">
    <location>
        <begin position="152"/>
        <end position="214"/>
    </location>
</feature>
<evidence type="ECO:0000313" key="5">
    <source>
        <dbReference type="EMBL" id="OQO07057.1"/>
    </source>
</evidence>
<evidence type="ECO:0000259" key="4">
    <source>
        <dbReference type="Pfam" id="PF17678"/>
    </source>
</evidence>
<dbReference type="InterPro" id="IPR005887">
    <property type="entry name" value="GH92_a_mannosidase_put"/>
</dbReference>
<comment type="caution">
    <text evidence="5">The sequence shown here is derived from an EMBL/GenBank/DDBJ whole genome shotgun (WGS) entry which is preliminary data.</text>
</comment>
<feature type="domain" description="Glycosyl hydrolase family 92" evidence="3">
    <location>
        <begin position="360"/>
        <end position="837"/>
    </location>
</feature>
<reference evidence="6" key="1">
    <citation type="submission" date="2017-03" db="EMBL/GenBank/DDBJ databases">
        <title>Genomes of endolithic fungi from Antarctica.</title>
        <authorList>
            <person name="Coleine C."/>
            <person name="Masonjones S."/>
            <person name="Stajich J.E."/>
        </authorList>
    </citation>
    <scope>NUCLEOTIDE SEQUENCE [LARGE SCALE GENOMIC DNA]</scope>
    <source>
        <strain evidence="6">CCFEE 5527</strain>
    </source>
</reference>